<feature type="region of interest" description="Disordered" evidence="1">
    <location>
        <begin position="191"/>
        <end position="231"/>
    </location>
</feature>
<dbReference type="OrthoDB" id="2446291at2759"/>
<feature type="compositionally biased region" description="Acidic residues" evidence="1">
    <location>
        <begin position="191"/>
        <end position="201"/>
    </location>
</feature>
<feature type="region of interest" description="Disordered" evidence="1">
    <location>
        <begin position="1"/>
        <end position="58"/>
    </location>
</feature>
<proteinExistence type="predicted"/>
<dbReference type="AlphaFoldDB" id="A0A3M7MDB9"/>
<keyword evidence="3" id="KW-1185">Reference proteome</keyword>
<protein>
    <submittedName>
        <fullName evidence="2">Dna polymerase iii subunits gamma and tau</fullName>
    </submittedName>
</protein>
<feature type="compositionally biased region" description="Acidic residues" evidence="1">
    <location>
        <begin position="33"/>
        <end position="42"/>
    </location>
</feature>
<evidence type="ECO:0000256" key="1">
    <source>
        <dbReference type="SAM" id="MobiDB-lite"/>
    </source>
</evidence>
<organism evidence="2 3">
    <name type="scientific">Pyrenophora seminiperda CCB06</name>
    <dbReference type="NCBI Taxonomy" id="1302712"/>
    <lineage>
        <taxon>Eukaryota</taxon>
        <taxon>Fungi</taxon>
        <taxon>Dikarya</taxon>
        <taxon>Ascomycota</taxon>
        <taxon>Pezizomycotina</taxon>
        <taxon>Dothideomycetes</taxon>
        <taxon>Pleosporomycetidae</taxon>
        <taxon>Pleosporales</taxon>
        <taxon>Pleosporineae</taxon>
        <taxon>Pleosporaceae</taxon>
        <taxon>Pyrenophora</taxon>
    </lineage>
</organism>
<dbReference type="Proteomes" id="UP000265663">
    <property type="component" value="Unassembled WGS sequence"/>
</dbReference>
<accession>A0A3M7MDB9</accession>
<dbReference type="EMBL" id="KE747832">
    <property type="protein sequence ID" value="RMZ72379.1"/>
    <property type="molecule type" value="Genomic_DNA"/>
</dbReference>
<feature type="compositionally biased region" description="Low complexity" evidence="1">
    <location>
        <begin position="1"/>
        <end position="21"/>
    </location>
</feature>
<feature type="compositionally biased region" description="Low complexity" evidence="1">
    <location>
        <begin position="146"/>
        <end position="156"/>
    </location>
</feature>
<gene>
    <name evidence="2" type="ORF">GMOD_00010242</name>
</gene>
<feature type="region of interest" description="Disordered" evidence="1">
    <location>
        <begin position="119"/>
        <end position="172"/>
    </location>
</feature>
<feature type="compositionally biased region" description="Polar residues" evidence="1">
    <location>
        <begin position="162"/>
        <end position="172"/>
    </location>
</feature>
<evidence type="ECO:0000313" key="3">
    <source>
        <dbReference type="Proteomes" id="UP000265663"/>
    </source>
</evidence>
<evidence type="ECO:0000313" key="2">
    <source>
        <dbReference type="EMBL" id="RMZ72379.1"/>
    </source>
</evidence>
<reference evidence="2 3" key="1">
    <citation type="journal article" date="2014" name="PLoS ONE">
        <title>De novo Genome Assembly of the Fungal Plant Pathogen Pyrenophora semeniperda.</title>
        <authorList>
            <person name="Soliai M.M."/>
            <person name="Meyer S.E."/>
            <person name="Udall J.A."/>
            <person name="Elzinga D.E."/>
            <person name="Hermansen R.A."/>
            <person name="Bodily P.M."/>
            <person name="Hart A.A."/>
            <person name="Coleman C.E."/>
        </authorList>
    </citation>
    <scope>NUCLEOTIDE SEQUENCE [LARGE SCALE GENOMIC DNA]</scope>
    <source>
        <strain evidence="2 3">CCB06</strain>
        <tissue evidence="2">Mycelium</tissue>
    </source>
</reference>
<sequence length="258" mass="27948">MTPAQSDHGGAASPDSASGGPVCLSRESTNNDYDMDIDDDDFDVRSQPPDSPAFYSSSNNFLRPAKLQAALFNSEPAPSHGRLPTPIHATFKRGGMNGMGYPMSGSAGGLNNHNFNSNNAMLTLSSAPPPPSWKSRQTHQNQPDYSSSSRRMPSPISEDESLPSSSAAVTQSQLQLERLSFSHDYNMDIQEEDEGEEEEGEGAVRVPQQQPPITPRTRKRSGALTAGSSSVPAKFSMGYRADCEKCRLRVPGHYSHFL</sequence>
<name>A0A3M7MDB9_9PLEO</name>
<feature type="compositionally biased region" description="Polar residues" evidence="1">
    <location>
        <begin position="134"/>
        <end position="145"/>
    </location>
</feature>